<evidence type="ECO:0000256" key="1">
    <source>
        <dbReference type="ARBA" id="ARBA00009686"/>
    </source>
</evidence>
<feature type="region of interest" description="Disordered" evidence="2">
    <location>
        <begin position="1"/>
        <end position="27"/>
    </location>
</feature>
<feature type="compositionally biased region" description="Acidic residues" evidence="2">
    <location>
        <begin position="1"/>
        <end position="10"/>
    </location>
</feature>
<dbReference type="CDD" id="cd02988">
    <property type="entry name" value="Phd_like_VIAF"/>
    <property type="match status" value="1"/>
</dbReference>
<dbReference type="Proteomes" id="UP000266861">
    <property type="component" value="Unassembled WGS sequence"/>
</dbReference>
<dbReference type="STRING" id="1348612.A0A397J2W6"/>
<comment type="similarity">
    <text evidence="1">Belongs to the phosducin family.</text>
</comment>
<dbReference type="Gene3D" id="3.40.30.10">
    <property type="entry name" value="Glutaredoxin"/>
    <property type="match status" value="1"/>
</dbReference>
<dbReference type="InterPro" id="IPR051498">
    <property type="entry name" value="Phosducin-like_chap/apop_reg"/>
</dbReference>
<dbReference type="PANTHER" id="PTHR45809:SF3">
    <property type="entry name" value="VIRAL IAP-ASSOCIATED FACTOR HOMOLOG"/>
    <property type="match status" value="1"/>
</dbReference>
<organism evidence="4 5">
    <name type="scientific">Diversispora epigaea</name>
    <dbReference type="NCBI Taxonomy" id="1348612"/>
    <lineage>
        <taxon>Eukaryota</taxon>
        <taxon>Fungi</taxon>
        <taxon>Fungi incertae sedis</taxon>
        <taxon>Mucoromycota</taxon>
        <taxon>Glomeromycotina</taxon>
        <taxon>Glomeromycetes</taxon>
        <taxon>Diversisporales</taxon>
        <taxon>Diversisporaceae</taxon>
        <taxon>Diversispora</taxon>
    </lineage>
</organism>
<name>A0A397J2W6_9GLOM</name>
<evidence type="ECO:0000256" key="2">
    <source>
        <dbReference type="SAM" id="MobiDB-lite"/>
    </source>
</evidence>
<dbReference type="OrthoDB" id="45518at2759"/>
<dbReference type="GO" id="GO:0005737">
    <property type="term" value="C:cytoplasm"/>
    <property type="evidence" value="ECO:0007669"/>
    <property type="project" value="TreeGrafter"/>
</dbReference>
<feature type="domain" description="Phosducin" evidence="3">
    <location>
        <begin position="35"/>
        <end position="213"/>
    </location>
</feature>
<comment type="caution">
    <text evidence="4">The sequence shown here is derived from an EMBL/GenBank/DDBJ whole genome shotgun (WGS) entry which is preliminary data.</text>
</comment>
<dbReference type="InterPro" id="IPR036249">
    <property type="entry name" value="Thioredoxin-like_sf"/>
</dbReference>
<proteinExistence type="inferred from homology"/>
<dbReference type="EMBL" id="PQFF01000141">
    <property type="protein sequence ID" value="RHZ79230.1"/>
    <property type="molecule type" value="Genomic_DNA"/>
</dbReference>
<reference evidence="4 5" key="1">
    <citation type="submission" date="2018-08" db="EMBL/GenBank/DDBJ databases">
        <title>Genome and evolution of the arbuscular mycorrhizal fungus Diversispora epigaea (formerly Glomus versiforme) and its bacterial endosymbionts.</title>
        <authorList>
            <person name="Sun X."/>
            <person name="Fei Z."/>
            <person name="Harrison M."/>
        </authorList>
    </citation>
    <scope>NUCLEOTIDE SEQUENCE [LARGE SCALE GENOMIC DNA]</scope>
    <source>
        <strain evidence="4 5">IT104</strain>
    </source>
</reference>
<dbReference type="InterPro" id="IPR024253">
    <property type="entry name" value="Phosducin_thioredoxin-like_dom"/>
</dbReference>
<evidence type="ECO:0000313" key="5">
    <source>
        <dbReference type="Proteomes" id="UP000266861"/>
    </source>
</evidence>
<evidence type="ECO:0000259" key="3">
    <source>
        <dbReference type="Pfam" id="PF02114"/>
    </source>
</evidence>
<keyword evidence="5" id="KW-1185">Reference proteome</keyword>
<dbReference type="GO" id="GO:0006457">
    <property type="term" value="P:protein folding"/>
    <property type="evidence" value="ECO:0007669"/>
    <property type="project" value="TreeGrafter"/>
</dbReference>
<accession>A0A397J2W6</accession>
<sequence>MDDPKEDTEWNDILRAKGILPPKPGPTEEEIFEELDKQIKEKQDKHLEDKTLDELDELEDEEDERILLEYRQKRIAEMKAEISREKFGHVMQISKPDFVREVTEASKDVWVVVHLFKDYIPECKLMNIHLATLAEKYKETKFLKITGDHCIPNYPDKNLPTFLIYGESDMKQQLVGISQLGGMNMTLDTLEDYLISTGAIVRKDQTIKSSIQNPDLNDDDDYYYDYDE</sequence>
<dbReference type="AlphaFoldDB" id="A0A397J2W6"/>
<protein>
    <recommendedName>
        <fullName evidence="3">Phosducin domain-containing protein</fullName>
    </recommendedName>
</protein>
<dbReference type="SUPFAM" id="SSF52833">
    <property type="entry name" value="Thioredoxin-like"/>
    <property type="match status" value="1"/>
</dbReference>
<dbReference type="Pfam" id="PF02114">
    <property type="entry name" value="Phosducin"/>
    <property type="match status" value="1"/>
</dbReference>
<evidence type="ECO:0000313" key="4">
    <source>
        <dbReference type="EMBL" id="RHZ79230.1"/>
    </source>
</evidence>
<gene>
    <name evidence="4" type="ORF">Glove_150g32</name>
</gene>
<dbReference type="PANTHER" id="PTHR45809">
    <property type="entry name" value="VIRAL IAP-ASSOCIATED FACTOR HOMOLOG"/>
    <property type="match status" value="1"/>
</dbReference>